<dbReference type="Proteomes" id="UP001147148">
    <property type="component" value="Unassembled WGS sequence"/>
</dbReference>
<dbReference type="RefSeq" id="WP_275471833.1">
    <property type="nucleotide sequence ID" value="NZ_JAPDSH010000006.1"/>
</dbReference>
<dbReference type="Gene3D" id="3.30.40.30">
    <property type="entry name" value="YqaI domain"/>
    <property type="match status" value="1"/>
</dbReference>
<evidence type="ECO:0000313" key="2">
    <source>
        <dbReference type="Proteomes" id="UP001147148"/>
    </source>
</evidence>
<dbReference type="EMBL" id="JAPDSH010000006">
    <property type="protein sequence ID" value="MDF0480247.1"/>
    <property type="molecule type" value="Genomic_DNA"/>
</dbReference>
<accession>A0ABT5X2M8</accession>
<comment type="caution">
    <text evidence="1">The sequence shown here is derived from an EMBL/GenBank/DDBJ whole genome shotgun (WGS) entry which is preliminary data.</text>
</comment>
<evidence type="ECO:0000313" key="1">
    <source>
        <dbReference type="EMBL" id="MDF0480247.1"/>
    </source>
</evidence>
<protein>
    <submittedName>
        <fullName evidence="1">Uncharacterized protein</fullName>
    </submittedName>
</protein>
<dbReference type="SUPFAM" id="SSF160713">
    <property type="entry name" value="YqaI-like"/>
    <property type="match status" value="1"/>
</dbReference>
<sequence length="66" mass="7349">MCSDIAIDSHIMATVDPIILATDWQGNDVYEGDEVRIIDGDIVPADDLEAYVDLYIGEVEKYEPCD</sequence>
<gene>
    <name evidence="1" type="ORF">OL233_08120</name>
</gene>
<dbReference type="InterPro" id="IPR023118">
    <property type="entry name" value="YqaI_dom_sf"/>
</dbReference>
<proteinExistence type="predicted"/>
<keyword evidence="2" id="KW-1185">Reference proteome</keyword>
<reference evidence="1" key="1">
    <citation type="submission" date="2022-10" db="EMBL/GenBank/DDBJ databases">
        <title>Vagococcus sp. isolated from poultry meat.</title>
        <authorList>
            <person name="Johansson P."/>
            <person name="Bjorkroth J."/>
        </authorList>
    </citation>
    <scope>NUCLEOTIDE SEQUENCE</scope>
    <source>
        <strain evidence="1">PNs007</strain>
    </source>
</reference>
<name>A0ABT5X2M8_9ENTE</name>
<organism evidence="1 2">
    <name type="scientific">Vagococcus proximus</name>
    <dbReference type="NCBI Taxonomy" id="2991417"/>
    <lineage>
        <taxon>Bacteria</taxon>
        <taxon>Bacillati</taxon>
        <taxon>Bacillota</taxon>
        <taxon>Bacilli</taxon>
        <taxon>Lactobacillales</taxon>
        <taxon>Enterococcaceae</taxon>
        <taxon>Vagococcus</taxon>
    </lineage>
</organism>